<dbReference type="Gene3D" id="3.90.226.10">
    <property type="entry name" value="2-enoyl-CoA Hydratase, Chain A, domain 1"/>
    <property type="match status" value="1"/>
</dbReference>
<evidence type="ECO:0000313" key="4">
    <source>
        <dbReference type="Proteomes" id="UP000323258"/>
    </source>
</evidence>
<dbReference type="Gene3D" id="3.30.300.30">
    <property type="match status" value="1"/>
</dbReference>
<reference evidence="3 4" key="2">
    <citation type="submission" date="2019-09" db="EMBL/GenBank/DDBJ databases">
        <title>Mesorhizobium sp. MaA-C15 isolated from Microcystis aeruginosa.</title>
        <authorList>
            <person name="Jeong S.E."/>
            <person name="Jin H.M."/>
            <person name="Jeon C.O."/>
        </authorList>
    </citation>
    <scope>NUCLEOTIDE SEQUENCE [LARGE SCALE GENOMIC DNA]</scope>
    <source>
        <strain evidence="3 4">MaA-C15</strain>
    </source>
</reference>
<accession>A0A5D4GUA8</accession>
<dbReference type="OrthoDB" id="9803968at2"/>
<sequence length="895" mass="95184">MKRLLKTTKPVRRVETIDDIAAIEATPYDELITARNLHDLFAATAQHCGDRPALTVLRSPDAEDVGISLTHRELLGEITRTANMFRRLGLAPGRGVAAFLSPTLPELPALLLGAQVAGVASSLNYLLSREAIFDLLDAEGATILIVPARSLDEMCWDKTQGVFDHVPSLQRVLVIGDDPMEDADGFTRLVDALSPSPADALDFEPSQDRNAVCALFHTGGTTGRPKLVRLTAGNQIHAAFSFAQVFGYDENDVVINGFPFFHVGGTMTVGLSVLAAGAHMIVPSPYALRPPAVVENYWRLVEDFGVTVINGVPTSIAALTNTWHQGIDASSVRMALTGGAVLPKAVGSRFEATTGIRLYETYGMTETAAAIAFNPGRGEPLAGSVGFRAPFSQTRIVRLDTDDDTLCEPGESGLVQVKGPQVFPGYVDQAHNIGTLDADGWLTTGDVGYLRSDGRLVLTGREKDLIVRSGHNIDPAAIEDVANQFAGVHISAAVGMPDQYAGEVPALFVVPAPGMQIDLAALKAHLEAHVHEPPARPRSILVIDALPVTAVGKIYKPALRDMAIEEKVRLELGIAAGSAAKARVTVSLDAQKHTLVDVEVTGATAQQIAALEAALQPLPQTYRVSAAASENADEGVLLAVEGGVATITLNRPASRNALSQAMVQALESRLREAAALPALRVLILAATGEAFCAGGDLVEFEQAQQAGGSRLIDMLAYNLGVIQMIEDFPVPVIAAVNGVAVAGGLELLLACDIIVAAEGARLGDGHAKYGIVPAGGATVRLPERIGTSRAALLFNTASLLDAATLRDWGLVNETVPKDRLMARAVEIAQEICRCSPQALAHVRWLTRPGSRDVERQGRMYAEIERFALHLDGPDLEEGLTAFREKRPPVYGDRKD</sequence>
<dbReference type="PROSITE" id="PS00166">
    <property type="entry name" value="ENOYL_COA_HYDRATASE"/>
    <property type="match status" value="1"/>
</dbReference>
<dbReference type="Proteomes" id="UP000323258">
    <property type="component" value="Unassembled WGS sequence"/>
</dbReference>
<dbReference type="RefSeq" id="WP_148915563.1">
    <property type="nucleotide sequence ID" value="NZ_VSZS01000064.1"/>
</dbReference>
<proteinExistence type="predicted"/>
<evidence type="ECO:0000313" key="3">
    <source>
        <dbReference type="EMBL" id="TYR31592.1"/>
    </source>
</evidence>
<dbReference type="InterPro" id="IPR001753">
    <property type="entry name" value="Enoyl-CoA_hydra/iso"/>
</dbReference>
<dbReference type="InterPro" id="IPR025110">
    <property type="entry name" value="AMP-bd_C"/>
</dbReference>
<keyword evidence="4" id="KW-1185">Reference proteome</keyword>
<evidence type="ECO:0000259" key="1">
    <source>
        <dbReference type="Pfam" id="PF00501"/>
    </source>
</evidence>
<dbReference type="InterPro" id="IPR045851">
    <property type="entry name" value="AMP-bd_C_sf"/>
</dbReference>
<dbReference type="Gene3D" id="3.40.50.12780">
    <property type="entry name" value="N-terminal domain of ligase-like"/>
    <property type="match status" value="1"/>
</dbReference>
<dbReference type="InterPro" id="IPR050237">
    <property type="entry name" value="ATP-dep_AMP-bd_enzyme"/>
</dbReference>
<name>A0A5D4GUA8_9HYPH</name>
<dbReference type="Pfam" id="PF00378">
    <property type="entry name" value="ECH_1"/>
    <property type="match status" value="1"/>
</dbReference>
<dbReference type="InterPro" id="IPR000873">
    <property type="entry name" value="AMP-dep_synth/lig_dom"/>
</dbReference>
<dbReference type="CDD" id="cd06558">
    <property type="entry name" value="crotonase-like"/>
    <property type="match status" value="1"/>
</dbReference>
<dbReference type="SUPFAM" id="SSF52096">
    <property type="entry name" value="ClpP/crotonase"/>
    <property type="match status" value="1"/>
</dbReference>
<gene>
    <name evidence="3" type="ORF">FY036_15100</name>
</gene>
<dbReference type="EMBL" id="VSZS01000064">
    <property type="protein sequence ID" value="TYR31592.1"/>
    <property type="molecule type" value="Genomic_DNA"/>
</dbReference>
<feature type="domain" description="AMP-dependent synthetase/ligase" evidence="1">
    <location>
        <begin position="43"/>
        <end position="426"/>
    </location>
</feature>
<dbReference type="GO" id="GO:0016878">
    <property type="term" value="F:acid-thiol ligase activity"/>
    <property type="evidence" value="ECO:0007669"/>
    <property type="project" value="UniProtKB-ARBA"/>
</dbReference>
<dbReference type="PANTHER" id="PTHR43767:SF1">
    <property type="entry name" value="NONRIBOSOMAL PEPTIDE SYNTHASE PES1 (EUROFUNG)-RELATED"/>
    <property type="match status" value="1"/>
</dbReference>
<dbReference type="Pfam" id="PF00501">
    <property type="entry name" value="AMP-binding"/>
    <property type="match status" value="1"/>
</dbReference>
<protein>
    <submittedName>
        <fullName evidence="3">AMP-binding protein</fullName>
    </submittedName>
</protein>
<dbReference type="InterPro" id="IPR018376">
    <property type="entry name" value="Enoyl-CoA_hyd/isom_CS"/>
</dbReference>
<evidence type="ECO:0000259" key="2">
    <source>
        <dbReference type="Pfam" id="PF13193"/>
    </source>
</evidence>
<dbReference type="SUPFAM" id="SSF56801">
    <property type="entry name" value="Acetyl-CoA synthetase-like"/>
    <property type="match status" value="1"/>
</dbReference>
<dbReference type="AlphaFoldDB" id="A0A5D4GUA8"/>
<dbReference type="PROSITE" id="PS00455">
    <property type="entry name" value="AMP_BINDING"/>
    <property type="match status" value="1"/>
</dbReference>
<dbReference type="InterPro" id="IPR042099">
    <property type="entry name" value="ANL_N_sf"/>
</dbReference>
<dbReference type="InterPro" id="IPR020845">
    <property type="entry name" value="AMP-binding_CS"/>
</dbReference>
<dbReference type="Pfam" id="PF13193">
    <property type="entry name" value="AMP-binding_C"/>
    <property type="match status" value="1"/>
</dbReference>
<dbReference type="PANTHER" id="PTHR43767">
    <property type="entry name" value="LONG-CHAIN-FATTY-ACID--COA LIGASE"/>
    <property type="match status" value="1"/>
</dbReference>
<comment type="caution">
    <text evidence="3">The sequence shown here is derived from an EMBL/GenBank/DDBJ whole genome shotgun (WGS) entry which is preliminary data.</text>
</comment>
<dbReference type="InterPro" id="IPR029045">
    <property type="entry name" value="ClpP/crotonase-like_dom_sf"/>
</dbReference>
<feature type="domain" description="AMP-binding enzyme C-terminal" evidence="2">
    <location>
        <begin position="478"/>
        <end position="553"/>
    </location>
</feature>
<organism evidence="3 4">
    <name type="scientific">Neoaquamicrobium microcysteis</name>
    <dbReference type="NCBI Taxonomy" id="2682781"/>
    <lineage>
        <taxon>Bacteria</taxon>
        <taxon>Pseudomonadati</taxon>
        <taxon>Pseudomonadota</taxon>
        <taxon>Alphaproteobacteria</taxon>
        <taxon>Hyphomicrobiales</taxon>
        <taxon>Phyllobacteriaceae</taxon>
        <taxon>Neoaquamicrobium</taxon>
    </lineage>
</organism>
<reference evidence="3 4" key="1">
    <citation type="submission" date="2019-08" db="EMBL/GenBank/DDBJ databases">
        <authorList>
            <person name="Seo Y.L."/>
        </authorList>
    </citation>
    <scope>NUCLEOTIDE SEQUENCE [LARGE SCALE GENOMIC DNA]</scope>
    <source>
        <strain evidence="3 4">MaA-C15</strain>
    </source>
</reference>